<dbReference type="GO" id="GO:0070274">
    <property type="term" value="C:RES complex"/>
    <property type="evidence" value="ECO:0007669"/>
    <property type="project" value="TreeGrafter"/>
</dbReference>
<feature type="compositionally biased region" description="Basic and acidic residues" evidence="2">
    <location>
        <begin position="261"/>
        <end position="271"/>
    </location>
</feature>
<dbReference type="GeneID" id="25327770"/>
<evidence type="ECO:0008006" key="5">
    <source>
        <dbReference type="Google" id="ProtNLM"/>
    </source>
</evidence>
<proteinExistence type="inferred from homology"/>
<dbReference type="AlphaFoldDB" id="A0A0D2EP61"/>
<dbReference type="Proteomes" id="UP000054342">
    <property type="component" value="Unassembled WGS sequence"/>
</dbReference>
<feature type="compositionally biased region" description="Low complexity" evidence="2">
    <location>
        <begin position="107"/>
        <end position="116"/>
    </location>
</feature>
<dbReference type="GO" id="GO:0000398">
    <property type="term" value="P:mRNA splicing, via spliceosome"/>
    <property type="evidence" value="ECO:0007669"/>
    <property type="project" value="TreeGrafter"/>
</dbReference>
<name>A0A0D2EP61_9EURO</name>
<accession>A0A0D2EP61</accession>
<dbReference type="EMBL" id="KN847319">
    <property type="protein sequence ID" value="KIW57293.1"/>
    <property type="molecule type" value="Genomic_DNA"/>
</dbReference>
<sequence length="396" mass="44381">MPSANLAAYLAKNYLTASTSSPDHHGSSDFQDSTRPKKKRRKDKHPPPDSGLIIADDDEALTLKGNSNKRADDEDGDIAMYETGVKSAEFRKKKSGIGWKVVSQPETSSTTTTTNTKGGDAEEAEADRILASAAEEADARRREIDDEDAPAVVEDVDIDHGQPRMSSGAKAGLQTAADTALMMEREKEREEREREREQNQKGSMSKSRRKKNTEEVQEETIYRDATGRRIDISMKRAEARAAEEEKRRAERQARQDAMGDVQRREREARRQDLEEAKFLTVARGAEDEDMNEELKRAVRWDDPMAAYVAQQRAEKDGADQKGPGGTAADRGKGKGGSIKAKTRVYAGAAPPNRYGILPGWRWDGVDRANGFEKEWFQARSRKGRNAELQYQWQMDE</sequence>
<dbReference type="InterPro" id="IPR018609">
    <property type="entry name" value="Bud13"/>
</dbReference>
<dbReference type="Pfam" id="PF09736">
    <property type="entry name" value="Bud13"/>
    <property type="match status" value="1"/>
</dbReference>
<organism evidence="3 4">
    <name type="scientific">Exophiala xenobiotica</name>
    <dbReference type="NCBI Taxonomy" id="348802"/>
    <lineage>
        <taxon>Eukaryota</taxon>
        <taxon>Fungi</taxon>
        <taxon>Dikarya</taxon>
        <taxon>Ascomycota</taxon>
        <taxon>Pezizomycotina</taxon>
        <taxon>Eurotiomycetes</taxon>
        <taxon>Chaetothyriomycetidae</taxon>
        <taxon>Chaetothyriales</taxon>
        <taxon>Herpotrichiellaceae</taxon>
        <taxon>Exophiala</taxon>
    </lineage>
</organism>
<feature type="compositionally biased region" description="Basic and acidic residues" evidence="2">
    <location>
        <begin position="183"/>
        <end position="199"/>
    </location>
</feature>
<evidence type="ECO:0000256" key="1">
    <source>
        <dbReference type="ARBA" id="ARBA00011069"/>
    </source>
</evidence>
<comment type="similarity">
    <text evidence="1">Belongs to the CWC26 family.</text>
</comment>
<protein>
    <recommendedName>
        <fullName evidence="5">Pre-mRNA-splicing factor CWC26</fullName>
    </recommendedName>
</protein>
<evidence type="ECO:0000256" key="2">
    <source>
        <dbReference type="SAM" id="MobiDB-lite"/>
    </source>
</evidence>
<feature type="region of interest" description="Disordered" evidence="2">
    <location>
        <begin position="17"/>
        <end position="77"/>
    </location>
</feature>
<dbReference type="HOGENOM" id="CLU_024195_0_0_1"/>
<evidence type="ECO:0000313" key="4">
    <source>
        <dbReference type="Proteomes" id="UP000054342"/>
    </source>
</evidence>
<keyword evidence="4" id="KW-1185">Reference proteome</keyword>
<feature type="compositionally biased region" description="Basic and acidic residues" evidence="2">
    <location>
        <begin position="22"/>
        <end position="35"/>
    </location>
</feature>
<dbReference type="STRING" id="348802.A0A0D2EP61"/>
<dbReference type="OrthoDB" id="6022at2759"/>
<feature type="compositionally biased region" description="Acidic residues" evidence="2">
    <location>
        <begin position="145"/>
        <end position="157"/>
    </location>
</feature>
<dbReference type="InterPro" id="IPR051112">
    <property type="entry name" value="CWC26_splicing_factor"/>
</dbReference>
<dbReference type="GO" id="GO:0003723">
    <property type="term" value="F:RNA binding"/>
    <property type="evidence" value="ECO:0007669"/>
    <property type="project" value="TreeGrafter"/>
</dbReference>
<feature type="region of interest" description="Disordered" evidence="2">
    <location>
        <begin position="311"/>
        <end position="339"/>
    </location>
</feature>
<dbReference type="GO" id="GO:0005684">
    <property type="term" value="C:U2-type spliceosomal complex"/>
    <property type="evidence" value="ECO:0007669"/>
    <property type="project" value="TreeGrafter"/>
</dbReference>
<dbReference type="PANTHER" id="PTHR31809:SF0">
    <property type="entry name" value="BUD13 HOMOLOG"/>
    <property type="match status" value="1"/>
</dbReference>
<dbReference type="PANTHER" id="PTHR31809">
    <property type="entry name" value="BUD13 HOMOLOG"/>
    <property type="match status" value="1"/>
</dbReference>
<dbReference type="RefSeq" id="XP_013317877.1">
    <property type="nucleotide sequence ID" value="XM_013462423.1"/>
</dbReference>
<gene>
    <name evidence="3" type="ORF">PV05_05862</name>
</gene>
<feature type="compositionally biased region" description="Basic and acidic residues" evidence="2">
    <location>
        <begin position="220"/>
        <end position="254"/>
    </location>
</feature>
<feature type="region of interest" description="Disordered" evidence="2">
    <location>
        <begin position="101"/>
        <end position="271"/>
    </location>
</feature>
<evidence type="ECO:0000313" key="3">
    <source>
        <dbReference type="EMBL" id="KIW57293.1"/>
    </source>
</evidence>
<reference evidence="3 4" key="1">
    <citation type="submission" date="2015-01" db="EMBL/GenBank/DDBJ databases">
        <title>The Genome Sequence of Exophiala xenobiotica CBS118157.</title>
        <authorList>
            <consortium name="The Broad Institute Genomics Platform"/>
            <person name="Cuomo C."/>
            <person name="de Hoog S."/>
            <person name="Gorbushina A."/>
            <person name="Stielow B."/>
            <person name="Teixiera M."/>
            <person name="Abouelleil A."/>
            <person name="Chapman S.B."/>
            <person name="Priest M."/>
            <person name="Young S.K."/>
            <person name="Wortman J."/>
            <person name="Nusbaum C."/>
            <person name="Birren B."/>
        </authorList>
    </citation>
    <scope>NUCLEOTIDE SEQUENCE [LARGE SCALE GENOMIC DNA]</scope>
    <source>
        <strain evidence="3 4">CBS 118157</strain>
    </source>
</reference>